<evidence type="ECO:0008006" key="4">
    <source>
        <dbReference type="Google" id="ProtNLM"/>
    </source>
</evidence>
<dbReference type="RefSeq" id="WP_345027765.1">
    <property type="nucleotide sequence ID" value="NZ_BAABEY010000016.1"/>
</dbReference>
<evidence type="ECO:0000313" key="2">
    <source>
        <dbReference type="EMBL" id="GAA4436931.1"/>
    </source>
</evidence>
<reference evidence="3" key="1">
    <citation type="journal article" date="2019" name="Int. J. Syst. Evol. Microbiol.">
        <title>The Global Catalogue of Microorganisms (GCM) 10K type strain sequencing project: providing services to taxonomists for standard genome sequencing and annotation.</title>
        <authorList>
            <consortium name="The Broad Institute Genomics Platform"/>
            <consortium name="The Broad Institute Genome Sequencing Center for Infectious Disease"/>
            <person name="Wu L."/>
            <person name="Ma J."/>
        </authorList>
    </citation>
    <scope>NUCLEOTIDE SEQUENCE [LARGE SCALE GENOMIC DNA]</scope>
    <source>
        <strain evidence="3">JCM 31920</strain>
    </source>
</reference>
<proteinExistence type="predicted"/>
<sequence length="142" mass="15341">MKANPFSLLKNFLLIFVLAIAAVSCKKDEKEKECVPTALKSQIVGTWNASIVTGTTTVGNIPLTFTEDGKLQGEIRNYLQLFAPSVVIDEAITYETSGDTGVKITATTNGKPLDPFLLTVGTRTCETIPLSYALVTITLNKK</sequence>
<comment type="caution">
    <text evidence="2">The sequence shown here is derived from an EMBL/GenBank/DDBJ whole genome shotgun (WGS) entry which is preliminary data.</text>
</comment>
<accession>A0ABP8LW59</accession>
<gene>
    <name evidence="2" type="ORF">GCM10023091_15490</name>
</gene>
<feature type="chain" id="PRO_5045945490" description="Lipocalin-like domain-containing protein" evidence="1">
    <location>
        <begin position="22"/>
        <end position="142"/>
    </location>
</feature>
<keyword evidence="1" id="KW-0732">Signal</keyword>
<dbReference type="EMBL" id="BAABEY010000016">
    <property type="protein sequence ID" value="GAA4436931.1"/>
    <property type="molecule type" value="Genomic_DNA"/>
</dbReference>
<dbReference type="PROSITE" id="PS51257">
    <property type="entry name" value="PROKAR_LIPOPROTEIN"/>
    <property type="match status" value="1"/>
</dbReference>
<protein>
    <recommendedName>
        <fullName evidence="4">Lipocalin-like domain-containing protein</fullName>
    </recommendedName>
</protein>
<evidence type="ECO:0000256" key="1">
    <source>
        <dbReference type="SAM" id="SignalP"/>
    </source>
</evidence>
<feature type="signal peptide" evidence="1">
    <location>
        <begin position="1"/>
        <end position="21"/>
    </location>
</feature>
<organism evidence="2 3">
    <name type="scientific">Ravibacter arvi</name>
    <dbReference type="NCBI Taxonomy" id="2051041"/>
    <lineage>
        <taxon>Bacteria</taxon>
        <taxon>Pseudomonadati</taxon>
        <taxon>Bacteroidota</taxon>
        <taxon>Cytophagia</taxon>
        <taxon>Cytophagales</taxon>
        <taxon>Spirosomataceae</taxon>
        <taxon>Ravibacter</taxon>
    </lineage>
</organism>
<evidence type="ECO:0000313" key="3">
    <source>
        <dbReference type="Proteomes" id="UP001501508"/>
    </source>
</evidence>
<name>A0ABP8LW59_9BACT</name>
<dbReference type="Proteomes" id="UP001501508">
    <property type="component" value="Unassembled WGS sequence"/>
</dbReference>
<keyword evidence="3" id="KW-1185">Reference proteome</keyword>